<gene>
    <name evidence="2" type="ORF">BA1DRAFT_02672</name>
</gene>
<dbReference type="Pfam" id="PF14355">
    <property type="entry name" value="Abi_C"/>
    <property type="match status" value="1"/>
</dbReference>
<accession>A0A022PIQ2</accession>
<proteinExistence type="predicted"/>
<evidence type="ECO:0000313" key="2">
    <source>
        <dbReference type="EMBL" id="EYU14833.1"/>
    </source>
</evidence>
<comment type="caution">
    <text evidence="2">The sequence shown here is derived from an EMBL/GenBank/DDBJ whole genome shotgun (WGS) entry which is preliminary data.</text>
</comment>
<dbReference type="InterPro" id="IPR026001">
    <property type="entry name" value="Abi-like_C"/>
</dbReference>
<sequence length="270" mass="30493">MSDLSGSERRKLERLLGMSGGYVLNFSDRTFGDFFDEYRVEIDAERYRARGTSKANRMRTFWELEANYVVGRVIGGLVDYASEKQCFGDSNPVLIDDCRKIAQRLLSDQPVAELDALIAIADERDFEVVAEHVREAIEKNQPEGGLDRLHTFVNKFIRVTCAPHGITITRGKPLHSVFGEYVKALRDGGHLESAMTERILKSSISVLEAFNDVRNNKSLAHDNPILNYEESLLIFNHVAASVRFIKSLEARIKAKVTQAKHGGWDESILF</sequence>
<organism evidence="2 3">
    <name type="scientific">Photorhabdus aegyptia</name>
    <dbReference type="NCBI Taxonomy" id="2805098"/>
    <lineage>
        <taxon>Bacteria</taxon>
        <taxon>Pseudomonadati</taxon>
        <taxon>Pseudomonadota</taxon>
        <taxon>Gammaproteobacteria</taxon>
        <taxon>Enterobacterales</taxon>
        <taxon>Morganellaceae</taxon>
        <taxon>Photorhabdus</taxon>
    </lineage>
</organism>
<evidence type="ECO:0000313" key="3">
    <source>
        <dbReference type="Proteomes" id="UP000023464"/>
    </source>
</evidence>
<dbReference type="RefSeq" id="WP_036779779.1">
    <property type="nucleotide sequence ID" value="NZ_CAWLTM010000077.1"/>
</dbReference>
<dbReference type="Proteomes" id="UP000023464">
    <property type="component" value="Unassembled WGS sequence"/>
</dbReference>
<dbReference type="PATRIC" id="fig|1393736.3.peg.2735"/>
<name>A0A022PIQ2_9GAMM</name>
<keyword evidence="3" id="KW-1185">Reference proteome</keyword>
<dbReference type="AlphaFoldDB" id="A0A022PIQ2"/>
<evidence type="ECO:0000259" key="1">
    <source>
        <dbReference type="Pfam" id="PF14355"/>
    </source>
</evidence>
<reference evidence="2 3" key="1">
    <citation type="submission" date="2014-03" db="EMBL/GenBank/DDBJ databases">
        <title>Draft Genome of Photorhabdus luminescens BA1, an Egyptian Isolate.</title>
        <authorList>
            <person name="Ghazal S."/>
            <person name="Hurst S.G.IV."/>
            <person name="Morris K."/>
            <person name="Thomas K."/>
            <person name="Tisa L.S."/>
        </authorList>
    </citation>
    <scope>NUCLEOTIDE SEQUENCE [LARGE SCALE GENOMIC DNA]</scope>
    <source>
        <strain evidence="2 3">BA1</strain>
    </source>
</reference>
<feature type="domain" description="Abortive infection protein-like C-terminal" evidence="1">
    <location>
        <begin position="175"/>
        <end position="245"/>
    </location>
</feature>
<protein>
    <submittedName>
        <fullName evidence="2">Abortive infection</fullName>
    </submittedName>
</protein>
<dbReference type="EMBL" id="JFGV01000038">
    <property type="protein sequence ID" value="EYU14833.1"/>
    <property type="molecule type" value="Genomic_DNA"/>
</dbReference>